<gene>
    <name evidence="1" type="ORF">KJF94_14720</name>
</gene>
<dbReference type="EMBL" id="CP075566">
    <property type="protein sequence ID" value="QVW26708.1"/>
    <property type="molecule type" value="Genomic_DNA"/>
</dbReference>
<name>A0ABX8F824_9PSED</name>
<dbReference type="RefSeq" id="WP_214384564.1">
    <property type="nucleotide sequence ID" value="NZ_CP075566.1"/>
</dbReference>
<accession>A0ABX8F824</accession>
<keyword evidence="2" id="KW-1185">Reference proteome</keyword>
<evidence type="ECO:0000313" key="1">
    <source>
        <dbReference type="EMBL" id="QVW26708.1"/>
    </source>
</evidence>
<organism evidence="1 2">
    <name type="scientific">Pseudomonas hormoni</name>
    <dbReference type="NCBI Taxonomy" id="3093767"/>
    <lineage>
        <taxon>Bacteria</taxon>
        <taxon>Pseudomonadati</taxon>
        <taxon>Pseudomonadota</taxon>
        <taxon>Gammaproteobacteria</taxon>
        <taxon>Pseudomonadales</taxon>
        <taxon>Pseudomonadaceae</taxon>
        <taxon>Pseudomonas</taxon>
    </lineage>
</organism>
<evidence type="ECO:0000313" key="2">
    <source>
        <dbReference type="Proteomes" id="UP000681155"/>
    </source>
</evidence>
<reference evidence="1 2" key="1">
    <citation type="submission" date="2021-05" db="EMBL/GenBank/DDBJ databases">
        <title>Complete genome of the cytokinin-producing biocontrol strain Pseudomonas fluorescens G20-18.</title>
        <authorList>
            <person name="Nielsen T.K."/>
            <person name="Mekureyaw M.F."/>
            <person name="Hansen L.H."/>
            <person name="Nicolaisen M.H."/>
            <person name="Roitsch T.G."/>
            <person name="Hennessy R.C."/>
        </authorList>
    </citation>
    <scope>NUCLEOTIDE SEQUENCE [LARGE SCALE GENOMIC DNA]</scope>
    <source>
        <strain evidence="1 2">G20-18</strain>
    </source>
</reference>
<sequence>MPSCKRLRSVCHSLAHHAASSLSYVHPHLSEALRTLNTSFAAFDLMERDVCPPALESHPYLSNGLKSVQARFVEILEREGFTLSALQGATVLFKFDQDRLDDFGCECHARLVTPNGREYVAAVNYLGKSIVPQFG</sequence>
<dbReference type="Proteomes" id="UP000681155">
    <property type="component" value="Chromosome"/>
</dbReference>
<protein>
    <submittedName>
        <fullName evidence="1">Uncharacterized protein</fullName>
    </submittedName>
</protein>
<proteinExistence type="predicted"/>